<dbReference type="AlphaFoldDB" id="K5D8K3"/>
<evidence type="ECO:0000256" key="1">
    <source>
        <dbReference type="SAM" id="Phobius"/>
    </source>
</evidence>
<feature type="domain" description="FecR protein" evidence="2">
    <location>
        <begin position="218"/>
        <end position="274"/>
    </location>
</feature>
<organism evidence="3 4">
    <name type="scientific">Rhodopirellula baltica SH28</name>
    <dbReference type="NCBI Taxonomy" id="993517"/>
    <lineage>
        <taxon>Bacteria</taxon>
        <taxon>Pseudomonadati</taxon>
        <taxon>Planctomycetota</taxon>
        <taxon>Planctomycetia</taxon>
        <taxon>Pirellulales</taxon>
        <taxon>Pirellulaceae</taxon>
        <taxon>Rhodopirellula</taxon>
    </lineage>
</organism>
<sequence length="574" mass="63838">MSEQKREQDFDQQLSHLLDGELTEAEVDRLAKSLATDETLRRRFCDQVEMDEGLEIVVCEDRTGERFSQLLEQRLDAESQKFDFLHGVLDRSSLNTARNQLRRWAPLAAVAIAACLMVAFLIGMWAGQQSGSRNAESVAKLISVPAPATDSEPVDASVALLKRTVNVEWQDDSGLRMGDSVSANETLDLKSGWVQLQFFRGATLTLEGPAKLEIRDPNLVVLHEGNAWASVPVPARGFTVLTSETKIVDLGTEFGVSASIDGRTEVHVFDGLVELHDPSVRDDTASLRELVTGQSISVDGNGNAVSNEQQVAKMPSESFFQPDREEVWQQRIERWESWSTKIRNDPRVLMYYDFASPSESGSNASPTILPNLASGKKNADGSIIGCAWSEGRWPGKSALDFKRPSDRVRFHLAGEYKSITLAAWVRVDGLDRLLSSLLLTDGWDEGEVHWQFDRSGQLGLSVGQVPGVAWRYTPPLVDLTTLGQWLHVASVFDGSTQTVRHYFNGRRVPCEGDLRYDGPIRIGDAELCNWGRPVDQNSHAIRNFNGRMDEFLMLSDALDEAEIMEIYHAGNPTF</sequence>
<name>K5D8K3_RHOBT</name>
<proteinExistence type="predicted"/>
<dbReference type="PATRIC" id="fig|993517.3.peg.6308"/>
<dbReference type="EMBL" id="AMCW01000168">
    <property type="protein sequence ID" value="EKJ98762.1"/>
    <property type="molecule type" value="Genomic_DNA"/>
</dbReference>
<evidence type="ECO:0000313" key="3">
    <source>
        <dbReference type="EMBL" id="EKJ98762.1"/>
    </source>
</evidence>
<dbReference type="Gene3D" id="2.60.120.200">
    <property type="match status" value="1"/>
</dbReference>
<dbReference type="InterPro" id="IPR006860">
    <property type="entry name" value="FecR"/>
</dbReference>
<feature type="transmembrane region" description="Helical" evidence="1">
    <location>
        <begin position="104"/>
        <end position="126"/>
    </location>
</feature>
<dbReference type="InterPro" id="IPR012373">
    <property type="entry name" value="Ferrdict_sens_TM"/>
</dbReference>
<protein>
    <submittedName>
        <fullName evidence="3">Protein containing FecR protein domain protein</fullName>
    </submittedName>
</protein>
<dbReference type="SUPFAM" id="SSF49899">
    <property type="entry name" value="Concanavalin A-like lectins/glucanases"/>
    <property type="match status" value="1"/>
</dbReference>
<keyword evidence="1" id="KW-0812">Transmembrane</keyword>
<dbReference type="Pfam" id="PF04773">
    <property type="entry name" value="FecR"/>
    <property type="match status" value="1"/>
</dbReference>
<dbReference type="PANTHER" id="PTHR30273">
    <property type="entry name" value="PERIPLASMIC SIGNAL SENSOR AND SIGMA FACTOR ACTIVATOR FECR-RELATED"/>
    <property type="match status" value="1"/>
</dbReference>
<gene>
    <name evidence="3" type="ORF">RBSH_05820</name>
</gene>
<dbReference type="PANTHER" id="PTHR30273:SF2">
    <property type="entry name" value="PROTEIN FECR"/>
    <property type="match status" value="1"/>
</dbReference>
<evidence type="ECO:0000259" key="2">
    <source>
        <dbReference type="Pfam" id="PF04773"/>
    </source>
</evidence>
<comment type="caution">
    <text evidence="3">The sequence shown here is derived from an EMBL/GenBank/DDBJ whole genome shotgun (WGS) entry which is preliminary data.</text>
</comment>
<keyword evidence="1" id="KW-1133">Transmembrane helix</keyword>
<accession>K5D8K3</accession>
<dbReference type="Proteomes" id="UP000007993">
    <property type="component" value="Unassembled WGS sequence"/>
</dbReference>
<dbReference type="InterPro" id="IPR013320">
    <property type="entry name" value="ConA-like_dom_sf"/>
</dbReference>
<dbReference type="RefSeq" id="WP_007335155.1">
    <property type="nucleotide sequence ID" value="NZ_AMCW01000168.1"/>
</dbReference>
<dbReference type="GO" id="GO:0016989">
    <property type="term" value="F:sigma factor antagonist activity"/>
    <property type="evidence" value="ECO:0007669"/>
    <property type="project" value="TreeGrafter"/>
</dbReference>
<dbReference type="Pfam" id="PF13385">
    <property type="entry name" value="Laminin_G_3"/>
    <property type="match status" value="1"/>
</dbReference>
<reference evidence="3 4" key="1">
    <citation type="journal article" date="2013" name="Mar. Genomics">
        <title>Expression of sulfatases in Rhodopirellula baltica and the diversity of sulfatases in the genus Rhodopirellula.</title>
        <authorList>
            <person name="Wegner C.E."/>
            <person name="Richter-Heitmann T."/>
            <person name="Klindworth A."/>
            <person name="Klockow C."/>
            <person name="Richter M."/>
            <person name="Achstetter T."/>
            <person name="Glockner F.O."/>
            <person name="Harder J."/>
        </authorList>
    </citation>
    <scope>NUCLEOTIDE SEQUENCE [LARGE SCALE GENOMIC DNA]</scope>
    <source>
        <strain evidence="3 4">SH28</strain>
    </source>
</reference>
<keyword evidence="1" id="KW-0472">Membrane</keyword>
<dbReference type="Gene3D" id="2.60.120.1440">
    <property type="match status" value="1"/>
</dbReference>
<evidence type="ECO:0000313" key="4">
    <source>
        <dbReference type="Proteomes" id="UP000007993"/>
    </source>
</evidence>